<dbReference type="InterPro" id="IPR003423">
    <property type="entry name" value="OMP_efflux"/>
</dbReference>
<dbReference type="SUPFAM" id="SSF56954">
    <property type="entry name" value="Outer membrane efflux proteins (OEP)"/>
    <property type="match status" value="1"/>
</dbReference>
<keyword evidence="4" id="KW-1134">Transmembrane beta strand</keyword>
<dbReference type="AlphaFoldDB" id="A0A2Z4IDA1"/>
<dbReference type="OrthoDB" id="367883at2"/>
<protein>
    <submittedName>
        <fullName evidence="8">TolC family protein</fullName>
    </submittedName>
</protein>
<comment type="subcellular location">
    <subcellularLocation>
        <location evidence="1">Cell outer membrane</location>
    </subcellularLocation>
</comment>
<keyword evidence="5" id="KW-0812">Transmembrane</keyword>
<name>A0A2Z4IDA1_9BACT</name>
<keyword evidence="6" id="KW-0472">Membrane</keyword>
<evidence type="ECO:0000256" key="7">
    <source>
        <dbReference type="ARBA" id="ARBA00023237"/>
    </source>
</evidence>
<keyword evidence="7" id="KW-0998">Cell outer membrane</keyword>
<evidence type="ECO:0000256" key="1">
    <source>
        <dbReference type="ARBA" id="ARBA00004442"/>
    </source>
</evidence>
<dbReference type="Gene3D" id="1.20.1600.10">
    <property type="entry name" value="Outer membrane efflux proteins (OEP)"/>
    <property type="match status" value="1"/>
</dbReference>
<sequence length="444" mass="51185">MKMRNRVLLWLIAGYLFLPGVLYGQEVIGNQGQLTLTLDQCIQFALDNGPALQQALLDEEIGDREIKSSLSGWYPQVSASASGTKNIKLQQQIIGDQLITFGQNYNSTVSLQVDQNLINRDQIFAGRTSKYVKRQWEQNKTNVEIATVVDVSKAFYDILLTYEQLKIIDENLLRLEKQYNDAKSRYESGLVDKTDYQRAAITLSNTRSNKRRADESVDAKLAYLKQLMGYPIDAQLSLDYNYEAMEQKVFADTTQIMLPENRIEFQQIQTEESLAQLNTGYQKWSYLPTLTANYNYNWLYFNNSFSQLYDRSYPTSGLGLTLSLPIFQGGKRHQDIKIAELQQEKVVVEKQNLEKQINTEYKTAMANYKSDLYEWRTIKENMELAEEVYNIIKLQYDEGIKAYVDLIVAETELRTAQLSHFNAMYSLMSSKIDLDRALGNIEIN</sequence>
<evidence type="ECO:0000313" key="9">
    <source>
        <dbReference type="Proteomes" id="UP000248688"/>
    </source>
</evidence>
<dbReference type="PANTHER" id="PTHR30026">
    <property type="entry name" value="OUTER MEMBRANE PROTEIN TOLC"/>
    <property type="match status" value="1"/>
</dbReference>
<dbReference type="GO" id="GO:0015288">
    <property type="term" value="F:porin activity"/>
    <property type="evidence" value="ECO:0007669"/>
    <property type="project" value="TreeGrafter"/>
</dbReference>
<dbReference type="Proteomes" id="UP000248688">
    <property type="component" value="Chromosome"/>
</dbReference>
<keyword evidence="3" id="KW-0813">Transport</keyword>
<dbReference type="EMBL" id="CP030041">
    <property type="protein sequence ID" value="AWW29011.1"/>
    <property type="molecule type" value="Genomic_DNA"/>
</dbReference>
<dbReference type="InterPro" id="IPR051906">
    <property type="entry name" value="TolC-like"/>
</dbReference>
<accession>A0A2Z4IDA1</accession>
<evidence type="ECO:0000313" key="8">
    <source>
        <dbReference type="EMBL" id="AWW29011.1"/>
    </source>
</evidence>
<dbReference type="GO" id="GO:0009279">
    <property type="term" value="C:cell outer membrane"/>
    <property type="evidence" value="ECO:0007669"/>
    <property type="project" value="UniProtKB-SubCell"/>
</dbReference>
<comment type="similarity">
    <text evidence="2">Belongs to the outer membrane factor (OMF) (TC 1.B.17) family.</text>
</comment>
<proteinExistence type="inferred from homology"/>
<dbReference type="RefSeq" id="WP_112782431.1">
    <property type="nucleotide sequence ID" value="NZ_CP030041.1"/>
</dbReference>
<gene>
    <name evidence="8" type="ORF">DN752_02035</name>
</gene>
<dbReference type="GO" id="GO:1990281">
    <property type="term" value="C:efflux pump complex"/>
    <property type="evidence" value="ECO:0007669"/>
    <property type="project" value="TreeGrafter"/>
</dbReference>
<evidence type="ECO:0000256" key="4">
    <source>
        <dbReference type="ARBA" id="ARBA00022452"/>
    </source>
</evidence>
<evidence type="ECO:0000256" key="6">
    <source>
        <dbReference type="ARBA" id="ARBA00023136"/>
    </source>
</evidence>
<dbReference type="GO" id="GO:0015562">
    <property type="term" value="F:efflux transmembrane transporter activity"/>
    <property type="evidence" value="ECO:0007669"/>
    <property type="project" value="InterPro"/>
</dbReference>
<evidence type="ECO:0000256" key="3">
    <source>
        <dbReference type="ARBA" id="ARBA00022448"/>
    </source>
</evidence>
<keyword evidence="9" id="KW-1185">Reference proteome</keyword>
<dbReference type="PANTHER" id="PTHR30026:SF20">
    <property type="entry name" value="OUTER MEMBRANE PROTEIN TOLC"/>
    <property type="match status" value="1"/>
</dbReference>
<dbReference type="Pfam" id="PF02321">
    <property type="entry name" value="OEP"/>
    <property type="match status" value="2"/>
</dbReference>
<evidence type="ECO:0000256" key="5">
    <source>
        <dbReference type="ARBA" id="ARBA00022692"/>
    </source>
</evidence>
<organism evidence="8 9">
    <name type="scientific">Echinicola strongylocentroti</name>
    <dbReference type="NCBI Taxonomy" id="1795355"/>
    <lineage>
        <taxon>Bacteria</taxon>
        <taxon>Pseudomonadati</taxon>
        <taxon>Bacteroidota</taxon>
        <taxon>Cytophagia</taxon>
        <taxon>Cytophagales</taxon>
        <taxon>Cyclobacteriaceae</taxon>
        <taxon>Echinicola</taxon>
    </lineage>
</organism>
<evidence type="ECO:0000256" key="2">
    <source>
        <dbReference type="ARBA" id="ARBA00007613"/>
    </source>
</evidence>
<reference evidence="8 9" key="1">
    <citation type="submission" date="2018-06" db="EMBL/GenBank/DDBJ databases">
        <title>Echinicola strongylocentroti sp. nov., isolated from a sea urchin Strongylocentrotus intermedius.</title>
        <authorList>
            <person name="Bae S.S."/>
        </authorList>
    </citation>
    <scope>NUCLEOTIDE SEQUENCE [LARGE SCALE GENOMIC DNA]</scope>
    <source>
        <strain evidence="8 9">MEBiC08714</strain>
    </source>
</reference>
<dbReference type="KEGG" id="est:DN752_02035"/>